<evidence type="ECO:0000313" key="5">
    <source>
        <dbReference type="EMBL" id="KAK3545514.1"/>
    </source>
</evidence>
<dbReference type="EMBL" id="JAUCMX010000005">
    <property type="protein sequence ID" value="KAK3545514.1"/>
    <property type="molecule type" value="Genomic_DNA"/>
</dbReference>
<keyword evidence="3" id="KW-0175">Coiled coil</keyword>
<dbReference type="SUPFAM" id="SSF52540">
    <property type="entry name" value="P-loop containing nucleoside triphosphate hydrolases"/>
    <property type="match status" value="2"/>
</dbReference>
<dbReference type="Gene3D" id="3.40.50.300">
    <property type="entry name" value="P-loop containing nucleotide triphosphate hydrolases"/>
    <property type="match status" value="1"/>
</dbReference>
<keyword evidence="2" id="KW-0547">Nucleotide-binding</keyword>
<protein>
    <recommendedName>
        <fullName evidence="4">AIG1-type G domain-containing protein</fullName>
    </recommendedName>
</protein>
<reference evidence="5" key="1">
    <citation type="submission" date="2023-06" db="EMBL/GenBank/DDBJ databases">
        <title>Male Hemibagrus guttatus genome.</title>
        <authorList>
            <person name="Bian C."/>
        </authorList>
    </citation>
    <scope>NUCLEOTIDE SEQUENCE</scope>
    <source>
        <strain evidence="5">Male_cb2023</strain>
        <tissue evidence="5">Muscle</tissue>
    </source>
</reference>
<dbReference type="Pfam" id="PF04548">
    <property type="entry name" value="AIG1"/>
    <property type="match status" value="1"/>
</dbReference>
<evidence type="ECO:0000259" key="4">
    <source>
        <dbReference type="Pfam" id="PF04548"/>
    </source>
</evidence>
<dbReference type="AlphaFoldDB" id="A0AAE0R8L4"/>
<sequence>MLQTILPDLLAFITIVINGSITSDHVPTVFKKARVVPKLKKPALDPSDISNYRPNNLHDPNQSGFKATHSTETALLAVTKKLHAARSAKLSSVLILLSLSAAFHTENHKTPPSRVLEFVEQHGMLPTWMVAHIRSEETLQSVIDLIQKSKLISKGPPSRYRLLTTRSNLEKDGSVRKWTFGQQGLNLQNKILLMVGETGTGKTTLINVMTNYILGVKFTDEVWFEITEEGGDHHMSDQSESQTTEITVYEVFVQDNPICLTIIDTPGYGDTRGIEHDKQIAENLHKLFHSDSGVKEIDAVCLVVKASENRLCDRQQYIFDAVLSLFGKDIENNIVIFITHSDGMPPTNALNAINNAAIPCRKDEDNEPEHFLFNNRQTEERIKNYNRALQSSWELTVGSLNDFFASLKEQNRKSLEQTENVLTESKRLEACISNLQNRIEFIECKGKELTQIQKALEENREKIKKNENFTFTVTEYYKEKVHIVNASWRDRKSTSCSVCEENCHDNCWLAPNALWCEVIENGHCTVCTGKCHYMKHIREKKKYVTCSREITVTFDELKKQYESRINSASDIKFDSKSFENVKKDFESNKKQEEEKTSIERKLKQQLIMTKKEKAELVEEAYNTIMKLSKISLKPDSAFIVQSFDFLIPRAEETGRNVLAQKLRELRKIQPESEDRVNAVITYTKRQFK</sequence>
<feature type="domain" description="AIG1-type G" evidence="4">
    <location>
        <begin position="192"/>
        <end position="380"/>
    </location>
</feature>
<comment type="caution">
    <text evidence="5">The sequence shown here is derived from an EMBL/GenBank/DDBJ whole genome shotgun (WGS) entry which is preliminary data.</text>
</comment>
<organism evidence="5 6">
    <name type="scientific">Hemibagrus guttatus</name>
    <dbReference type="NCBI Taxonomy" id="175788"/>
    <lineage>
        <taxon>Eukaryota</taxon>
        <taxon>Metazoa</taxon>
        <taxon>Chordata</taxon>
        <taxon>Craniata</taxon>
        <taxon>Vertebrata</taxon>
        <taxon>Euteleostomi</taxon>
        <taxon>Actinopterygii</taxon>
        <taxon>Neopterygii</taxon>
        <taxon>Teleostei</taxon>
        <taxon>Ostariophysi</taxon>
        <taxon>Siluriformes</taxon>
        <taxon>Bagridae</taxon>
        <taxon>Hemibagrus</taxon>
    </lineage>
</organism>
<dbReference type="GO" id="GO:0005525">
    <property type="term" value="F:GTP binding"/>
    <property type="evidence" value="ECO:0007669"/>
    <property type="project" value="InterPro"/>
</dbReference>
<dbReference type="Proteomes" id="UP001274896">
    <property type="component" value="Unassembled WGS sequence"/>
</dbReference>
<evidence type="ECO:0000256" key="2">
    <source>
        <dbReference type="ARBA" id="ARBA00022741"/>
    </source>
</evidence>
<dbReference type="PANTHER" id="PTHR32046">
    <property type="entry name" value="G DOMAIN-CONTAINING PROTEIN"/>
    <property type="match status" value="1"/>
</dbReference>
<dbReference type="InterPro" id="IPR027417">
    <property type="entry name" value="P-loop_NTPase"/>
</dbReference>
<dbReference type="InterPro" id="IPR006703">
    <property type="entry name" value="G_AIG1"/>
</dbReference>
<evidence type="ECO:0000313" key="6">
    <source>
        <dbReference type="Proteomes" id="UP001274896"/>
    </source>
</evidence>
<comment type="similarity">
    <text evidence="1">Belongs to the TRAFAC class TrmE-Era-EngA-EngB-Septin-like GTPase superfamily. AIG1/Toc34/Toc159-like paraseptin GTPase family. IAN subfamily.</text>
</comment>
<dbReference type="InterPro" id="IPR025662">
    <property type="entry name" value="Sigma_54_int_dom_ATP-bd_1"/>
</dbReference>
<evidence type="ECO:0000256" key="3">
    <source>
        <dbReference type="SAM" id="Coils"/>
    </source>
</evidence>
<gene>
    <name evidence="5" type="ORF">QTP70_007753</name>
</gene>
<proteinExistence type="inferred from homology"/>
<keyword evidence="6" id="KW-1185">Reference proteome</keyword>
<feature type="coiled-coil region" evidence="3">
    <location>
        <begin position="425"/>
        <end position="466"/>
    </location>
</feature>
<feature type="coiled-coil region" evidence="3">
    <location>
        <begin position="575"/>
        <end position="619"/>
    </location>
</feature>
<dbReference type="PANTHER" id="PTHR32046:SF11">
    <property type="entry name" value="IMMUNE-ASSOCIATED NUCLEOTIDE-BINDING PROTEIN 10-LIKE"/>
    <property type="match status" value="1"/>
</dbReference>
<name>A0AAE0R8L4_9TELE</name>
<dbReference type="PROSITE" id="PS00675">
    <property type="entry name" value="SIGMA54_INTERACT_1"/>
    <property type="match status" value="1"/>
</dbReference>
<accession>A0AAE0R8L4</accession>
<evidence type="ECO:0000256" key="1">
    <source>
        <dbReference type="ARBA" id="ARBA00008535"/>
    </source>
</evidence>